<dbReference type="AlphaFoldDB" id="A0A382VCM9"/>
<name>A0A382VCM9_9ZZZZ</name>
<sequence length="158" mass="17699">MGTKIRKIASIEKGLEDVLKALNEKEIKDAIGKSKDYVAKCSDSEPADGIKRNIDHYQSVALDKACVRKGISPPMLTAHDFMIQEEKTKNQSSLADIDKLLVRFTILDGDLKKVIEKSTDPKGPEGEKITKIEKKKIFDSIKAIEDKILKIKFAIDKK</sequence>
<reference evidence="1" key="1">
    <citation type="submission" date="2018-05" db="EMBL/GenBank/DDBJ databases">
        <authorList>
            <person name="Lanie J.A."/>
            <person name="Ng W.-L."/>
            <person name="Kazmierczak K.M."/>
            <person name="Andrzejewski T.M."/>
            <person name="Davidsen T.M."/>
            <person name="Wayne K.J."/>
            <person name="Tettelin H."/>
            <person name="Glass J.I."/>
            <person name="Rusch D."/>
            <person name="Podicherti R."/>
            <person name="Tsui H.-C.T."/>
            <person name="Winkler M.E."/>
        </authorList>
    </citation>
    <scope>NUCLEOTIDE SEQUENCE</scope>
</reference>
<dbReference type="EMBL" id="UINC01150959">
    <property type="protein sequence ID" value="SVD44292.1"/>
    <property type="molecule type" value="Genomic_DNA"/>
</dbReference>
<gene>
    <name evidence="1" type="ORF">METZ01_LOCUS397146</name>
</gene>
<organism evidence="1">
    <name type="scientific">marine metagenome</name>
    <dbReference type="NCBI Taxonomy" id="408172"/>
    <lineage>
        <taxon>unclassified sequences</taxon>
        <taxon>metagenomes</taxon>
        <taxon>ecological metagenomes</taxon>
    </lineage>
</organism>
<protein>
    <submittedName>
        <fullName evidence="1">Uncharacterized protein</fullName>
    </submittedName>
</protein>
<accession>A0A382VCM9</accession>
<proteinExistence type="predicted"/>
<evidence type="ECO:0000313" key="1">
    <source>
        <dbReference type="EMBL" id="SVD44292.1"/>
    </source>
</evidence>